<dbReference type="InterPro" id="IPR011334">
    <property type="entry name" value="UDP-acyl_GlcNac_deAcase_C"/>
</dbReference>
<dbReference type="NCBIfam" id="TIGR00325">
    <property type="entry name" value="lpxC"/>
    <property type="match status" value="1"/>
</dbReference>
<comment type="function">
    <text evidence="2 12">Catalyzes the hydrolysis of UDP-3-O-myristoyl-N-acetylglucosamine to form UDP-3-O-myristoylglucosamine and acetate, the committed step in lipid A biosynthesis.</text>
</comment>
<evidence type="ECO:0000256" key="11">
    <source>
        <dbReference type="ARBA" id="ARBA00024535"/>
    </source>
</evidence>
<keyword evidence="7 12" id="KW-0479">Metal-binding</keyword>
<evidence type="ECO:0000256" key="4">
    <source>
        <dbReference type="ARBA" id="ARBA00012745"/>
    </source>
</evidence>
<reference evidence="14" key="1">
    <citation type="journal article" date="2014" name="Sci. Data">
        <title>Genomes of diverse isolates of the marine cyanobacterium Prochlorococcus.</title>
        <authorList>
            <person name="Biller S."/>
            <person name="Berube P."/>
            <person name="Thompson J."/>
            <person name="Kelly L."/>
            <person name="Roggensack S."/>
            <person name="Awad L."/>
            <person name="Roache-Johnson K."/>
            <person name="Ding H."/>
            <person name="Giovannoni S.J."/>
            <person name="Moore L.R."/>
            <person name="Chisholm S.W."/>
        </authorList>
    </citation>
    <scope>NUCLEOTIDE SEQUENCE [LARGE SCALE GENOMIC DNA]</scope>
    <source>
        <strain evidence="14">PAC1</strain>
    </source>
</reference>
<dbReference type="GO" id="GO:0103117">
    <property type="term" value="F:UDP-3-O-acyl-N-acetylglucosamine deacetylase activity"/>
    <property type="evidence" value="ECO:0007669"/>
    <property type="project" value="UniProtKB-UniRule"/>
</dbReference>
<dbReference type="InterPro" id="IPR004463">
    <property type="entry name" value="UDP-acyl_GlcNac_deAcase"/>
</dbReference>
<dbReference type="HAMAP" id="MF_00388">
    <property type="entry name" value="LpxC"/>
    <property type="match status" value="1"/>
</dbReference>
<dbReference type="InterPro" id="IPR015870">
    <property type="entry name" value="UDP-acyl_N-AcGlcN_deAcase_N"/>
</dbReference>
<name>A0A0A2C8B5_PROMR</name>
<protein>
    <recommendedName>
        <fullName evidence="4 12">UDP-3-O-acyl-N-acetylglucosamine deacetylase</fullName>
        <shortName evidence="12">UDP-3-O-acyl-GlcNAc deacetylase</shortName>
        <ecNumber evidence="4 12">3.5.1.108</ecNumber>
    </recommendedName>
    <alternativeName>
        <fullName evidence="12">UDP-3-O-[R-3-hydroxymyristoyl]-N-acetylglucosamine deacetylase</fullName>
    </alternativeName>
</protein>
<feature type="binding site" evidence="12">
    <location>
        <position position="240"/>
    </location>
    <ligand>
        <name>Zn(2+)</name>
        <dbReference type="ChEBI" id="CHEBI:29105"/>
    </ligand>
</feature>
<comment type="catalytic activity">
    <reaction evidence="11 12">
        <text>a UDP-3-O-[(3R)-3-hydroxyacyl]-N-acetyl-alpha-D-glucosamine + H2O = a UDP-3-O-[(3R)-3-hydroxyacyl]-alpha-D-glucosamine + acetate</text>
        <dbReference type="Rhea" id="RHEA:67816"/>
        <dbReference type="ChEBI" id="CHEBI:15377"/>
        <dbReference type="ChEBI" id="CHEBI:30089"/>
        <dbReference type="ChEBI" id="CHEBI:137740"/>
        <dbReference type="ChEBI" id="CHEBI:173225"/>
        <dbReference type="EC" id="3.5.1.108"/>
    </reaction>
</comment>
<evidence type="ECO:0000256" key="12">
    <source>
        <dbReference type="HAMAP-Rule" id="MF_00388"/>
    </source>
</evidence>
<comment type="cofactor">
    <cofactor evidence="1 12">
        <name>Zn(2+)</name>
        <dbReference type="ChEBI" id="CHEBI:29105"/>
    </cofactor>
</comment>
<evidence type="ECO:0000256" key="6">
    <source>
        <dbReference type="ARBA" id="ARBA00022556"/>
    </source>
</evidence>
<keyword evidence="6 12" id="KW-0441">Lipid A biosynthesis</keyword>
<dbReference type="RefSeq" id="WP_036905397.1">
    <property type="nucleotide sequence ID" value="NZ_CP138967.1"/>
</dbReference>
<keyword evidence="9 12" id="KW-0862">Zinc</keyword>
<dbReference type="AlphaFoldDB" id="A0A0A2C8B5"/>
<evidence type="ECO:0000256" key="8">
    <source>
        <dbReference type="ARBA" id="ARBA00022801"/>
    </source>
</evidence>
<keyword evidence="10 12" id="KW-0443">Lipid metabolism</keyword>
<evidence type="ECO:0000256" key="5">
    <source>
        <dbReference type="ARBA" id="ARBA00022516"/>
    </source>
</evidence>
<dbReference type="PANTHER" id="PTHR33694:SF1">
    <property type="entry name" value="UDP-3-O-ACYL-N-ACETYLGLUCOSAMINE DEACETYLASE 1, MITOCHONDRIAL-RELATED"/>
    <property type="match status" value="1"/>
</dbReference>
<dbReference type="GO" id="GO:0016020">
    <property type="term" value="C:membrane"/>
    <property type="evidence" value="ECO:0007669"/>
    <property type="project" value="GOC"/>
</dbReference>
<dbReference type="Gene3D" id="3.30.230.20">
    <property type="entry name" value="lpxc deacetylase, domain 1"/>
    <property type="match status" value="1"/>
</dbReference>
<dbReference type="PANTHER" id="PTHR33694">
    <property type="entry name" value="UDP-3-O-ACYL-N-ACETYLGLUCOSAMINE DEACETYLASE 1, MITOCHONDRIAL-RELATED"/>
    <property type="match status" value="1"/>
</dbReference>
<dbReference type="Pfam" id="PF03331">
    <property type="entry name" value="LpxC"/>
    <property type="match status" value="1"/>
</dbReference>
<dbReference type="SUPFAM" id="SSF54211">
    <property type="entry name" value="Ribosomal protein S5 domain 2-like"/>
    <property type="match status" value="2"/>
</dbReference>
<evidence type="ECO:0000313" key="13">
    <source>
        <dbReference type="EMBL" id="KGG20889.1"/>
    </source>
</evidence>
<dbReference type="GO" id="GO:0046872">
    <property type="term" value="F:metal ion binding"/>
    <property type="evidence" value="ECO:0007669"/>
    <property type="project" value="UniProtKB-KW"/>
</dbReference>
<evidence type="ECO:0000256" key="2">
    <source>
        <dbReference type="ARBA" id="ARBA00002923"/>
    </source>
</evidence>
<feature type="binding site" evidence="12">
    <location>
        <position position="83"/>
    </location>
    <ligand>
        <name>Zn(2+)</name>
        <dbReference type="ChEBI" id="CHEBI:29105"/>
    </ligand>
</feature>
<feature type="binding site" evidence="12">
    <location>
        <position position="244"/>
    </location>
    <ligand>
        <name>Zn(2+)</name>
        <dbReference type="ChEBI" id="CHEBI:29105"/>
    </ligand>
</feature>
<evidence type="ECO:0000256" key="10">
    <source>
        <dbReference type="ARBA" id="ARBA00023098"/>
    </source>
</evidence>
<keyword evidence="5 12" id="KW-0444">Lipid biosynthesis</keyword>
<accession>A0A0A2C8B5</accession>
<dbReference type="GO" id="GO:0009245">
    <property type="term" value="P:lipid A biosynthetic process"/>
    <property type="evidence" value="ECO:0007669"/>
    <property type="project" value="UniProtKB-UniRule"/>
</dbReference>
<sequence length="281" mass="30636">MFSFPDDYEEGWTLQNEIKKDGIGLHTGLKCTVIIKPTELTGFHISFSSEPNKVTPIDISQVRNTPLCTTLDLNGKKVATVEHLLASLLGAGLTHAHIEITGSEIPLLDGSAIGWIEEIQNVGMINSITSPRPRPELKSPIFISKGESVIFAIPSEKLKLVGLIDFPHKAIGQQMFSIDLSPNNFVKEIAPARTFGFLDQLEELKKAGLIKGGALENALVCNGDSWVNPPLRFANEPVRHKLLDLIGDLAFVGLPKAQIFVYKGSHALHAEFAASLKKVLT</sequence>
<keyword evidence="8 12" id="KW-0378">Hydrolase</keyword>
<comment type="pathway">
    <text evidence="3 12">Glycolipid biosynthesis; lipid IV(A) biosynthesis; lipid IV(A) from (3R)-3-hydroxytetradecanoyl-[acyl-carrier-protein] and UDP-N-acetyl-alpha-D-glucosamine: step 2/6.</text>
</comment>
<feature type="active site" description="Proton donor" evidence="12">
    <location>
        <position position="266"/>
    </location>
</feature>
<organism evidence="13 14">
    <name type="scientific">Prochlorococcus marinus str. PAC1</name>
    <dbReference type="NCBI Taxonomy" id="59924"/>
    <lineage>
        <taxon>Bacteria</taxon>
        <taxon>Bacillati</taxon>
        <taxon>Cyanobacteriota</taxon>
        <taxon>Cyanophyceae</taxon>
        <taxon>Synechococcales</taxon>
        <taxon>Prochlorococcaceae</taxon>
        <taxon>Prochlorococcus</taxon>
    </lineage>
</organism>
<gene>
    <name evidence="12" type="primary">lpxC</name>
    <name evidence="13" type="ORF">EV03_0826</name>
</gene>
<evidence type="ECO:0000313" key="14">
    <source>
        <dbReference type="Proteomes" id="UP000030392"/>
    </source>
</evidence>
<evidence type="ECO:0000256" key="1">
    <source>
        <dbReference type="ARBA" id="ARBA00001947"/>
    </source>
</evidence>
<dbReference type="InterPro" id="IPR020568">
    <property type="entry name" value="Ribosomal_Su5_D2-typ_SF"/>
</dbReference>
<dbReference type="EC" id="3.5.1.108" evidence="4 12"/>
<dbReference type="Proteomes" id="UP000030392">
    <property type="component" value="Unassembled WGS sequence"/>
</dbReference>
<dbReference type="UniPathway" id="UPA00359">
    <property type="reaction ID" value="UER00478"/>
</dbReference>
<dbReference type="EMBL" id="JNAX01000010">
    <property type="protein sequence ID" value="KGG20889.1"/>
    <property type="molecule type" value="Genomic_DNA"/>
</dbReference>
<evidence type="ECO:0000256" key="3">
    <source>
        <dbReference type="ARBA" id="ARBA00005002"/>
    </source>
</evidence>
<evidence type="ECO:0000256" key="9">
    <source>
        <dbReference type="ARBA" id="ARBA00022833"/>
    </source>
</evidence>
<comment type="similarity">
    <text evidence="12">Belongs to the LpxC family.</text>
</comment>
<dbReference type="Gene3D" id="3.30.1700.10">
    <property type="entry name" value="lpxc deacetylase, domain 2"/>
    <property type="match status" value="1"/>
</dbReference>
<comment type="caution">
    <text evidence="13">The sequence shown here is derived from an EMBL/GenBank/DDBJ whole genome shotgun (WGS) entry which is preliminary data.</text>
</comment>
<proteinExistence type="inferred from homology"/>
<evidence type="ECO:0000256" key="7">
    <source>
        <dbReference type="ARBA" id="ARBA00022723"/>
    </source>
</evidence>